<feature type="domain" description="Amine oxidase" evidence="1">
    <location>
        <begin position="11"/>
        <end position="481"/>
    </location>
</feature>
<dbReference type="PANTHER" id="PTHR46313">
    <property type="match status" value="1"/>
</dbReference>
<gene>
    <name evidence="2" type="primary">crtH</name>
</gene>
<dbReference type="InParanoid" id="Q7NIQ0"/>
<dbReference type="InterPro" id="IPR045892">
    <property type="entry name" value="CrtISO-like"/>
</dbReference>
<evidence type="ECO:0000313" key="3">
    <source>
        <dbReference type="Proteomes" id="UP000000557"/>
    </source>
</evidence>
<reference evidence="2 3" key="2">
    <citation type="journal article" date="2003" name="DNA Res.">
        <title>Complete genome structure of Gloeobacter violaceus PCC 7421, a cyanobacterium that lacks thylakoids (supplement).</title>
        <authorList>
            <person name="Nakamura Y."/>
            <person name="Kaneko T."/>
            <person name="Sato S."/>
            <person name="Mimuro M."/>
            <person name="Miyashita H."/>
            <person name="Tsuchiya T."/>
            <person name="Sasamoto S."/>
            <person name="Watanabe A."/>
            <person name="Kawashima K."/>
            <person name="Kishida Y."/>
            <person name="Kiyokawa C."/>
            <person name="Kohara M."/>
            <person name="Matsumoto M."/>
            <person name="Matsuno A."/>
            <person name="Nakazaki N."/>
            <person name="Shimpo S."/>
            <person name="Takeuchi C."/>
            <person name="Yamada M."/>
            <person name="Tabata S."/>
        </authorList>
    </citation>
    <scope>NUCLEOTIDE SEQUENCE [LARGE SCALE GENOMIC DNA]</scope>
    <source>
        <strain evidence="3">ATCC 29082 / PCC 7421</strain>
    </source>
</reference>
<name>Q7NIQ0_GLOVI</name>
<proteinExistence type="predicted"/>
<organism evidence="2 3">
    <name type="scientific">Gloeobacter violaceus (strain ATCC 29082 / PCC 7421)</name>
    <dbReference type="NCBI Taxonomy" id="251221"/>
    <lineage>
        <taxon>Bacteria</taxon>
        <taxon>Bacillati</taxon>
        <taxon>Cyanobacteriota</taxon>
        <taxon>Cyanophyceae</taxon>
        <taxon>Gloeobacterales</taxon>
        <taxon>Gloeobacteraceae</taxon>
        <taxon>Gloeobacter</taxon>
    </lineage>
</organism>
<dbReference type="KEGG" id="gvi:gll2133"/>
<dbReference type="Pfam" id="PF01593">
    <property type="entry name" value="Amino_oxidase"/>
    <property type="match status" value="1"/>
</dbReference>
<dbReference type="SUPFAM" id="SSF51905">
    <property type="entry name" value="FAD/NAD(P)-binding domain"/>
    <property type="match status" value="1"/>
</dbReference>
<dbReference type="EMBL" id="BA000045">
    <property type="protein sequence ID" value="BAC90074.1"/>
    <property type="molecule type" value="Genomic_DNA"/>
</dbReference>
<dbReference type="GO" id="GO:0016491">
    <property type="term" value="F:oxidoreductase activity"/>
    <property type="evidence" value="ECO:0007669"/>
    <property type="project" value="InterPro"/>
</dbReference>
<protein>
    <submittedName>
        <fullName evidence="2">CrtH protein</fullName>
    </submittedName>
</protein>
<dbReference type="eggNOG" id="COG1233">
    <property type="taxonomic scope" value="Bacteria"/>
</dbReference>
<dbReference type="Gene3D" id="3.50.50.60">
    <property type="entry name" value="FAD/NAD(P)-binding domain"/>
    <property type="match status" value="2"/>
</dbReference>
<sequence>MFDAIVIGSGIGGLCAGALLARHGRRVLVLESHTIPGGAAHSFSRQGFHFDSGPSFHCGLAAPDSLNPLRLILEALGETIPAIPYDPFADYHFPEGRLAVHGEAKRYREAIAAITPRGEREFARFEARLLPMYEALREIPILALRADLGLLLTLLGRYLGQTLRLLTLVADLQSSTGQILDRDVRDPWVRRLIDLECFLLSGLTAHGTVAPEFAFMLGERSRSVVDYPVGGGGALVEALVRALCRWGGRIRLGTHVESIQVERGRAVGVRLAGGEAIPAPVVISNATLWDTYTKLLPEGSLSPSFLRSALGTPAVDSFMHLHLGIRAEGLENLNGHHVVVHREPLTAPGHTCMISIPSVWEPALAPPGHHAVHAYTLEPFTGWRRDETYQTRKRERAGPLWSALERVIPDLRERVVLELTGSPLTHARYLRRHRGTYGPAVMPGIGSFPAPGTPILGLYRVGDTTIPGIGVPAVAASAILCVNTLVRPEESEALIEKSLPLSR</sequence>
<dbReference type="STRING" id="251221.gene:10759628"/>
<dbReference type="RefSeq" id="WP_011142130.1">
    <property type="nucleotide sequence ID" value="NC_005125.1"/>
</dbReference>
<dbReference type="Proteomes" id="UP000000557">
    <property type="component" value="Chromosome"/>
</dbReference>
<dbReference type="PhylomeDB" id="Q7NIQ0"/>
<dbReference type="GO" id="GO:0016116">
    <property type="term" value="P:carotenoid metabolic process"/>
    <property type="evidence" value="ECO:0007669"/>
    <property type="project" value="InterPro"/>
</dbReference>
<dbReference type="OrthoDB" id="416321at2"/>
<evidence type="ECO:0000259" key="1">
    <source>
        <dbReference type="Pfam" id="PF01593"/>
    </source>
</evidence>
<keyword evidence="3" id="KW-1185">Reference proteome</keyword>
<dbReference type="InterPro" id="IPR002937">
    <property type="entry name" value="Amino_oxidase"/>
</dbReference>
<dbReference type="HOGENOM" id="CLU_019722_4_0_3"/>
<evidence type="ECO:0000313" key="2">
    <source>
        <dbReference type="EMBL" id="BAC90074.1"/>
    </source>
</evidence>
<accession>Q7NIQ0</accession>
<dbReference type="InterPro" id="IPR036188">
    <property type="entry name" value="FAD/NAD-bd_sf"/>
</dbReference>
<dbReference type="EnsemblBacteria" id="BAC90074">
    <property type="protein sequence ID" value="BAC90074"/>
    <property type="gene ID" value="BAC90074"/>
</dbReference>
<dbReference type="PANTHER" id="PTHR46313:SF3">
    <property type="entry name" value="PROLYCOPENE ISOMERASE, CHLOROPLASTIC"/>
    <property type="match status" value="1"/>
</dbReference>
<reference evidence="2 3" key="1">
    <citation type="journal article" date="2003" name="DNA Res.">
        <title>Complete genome structure of Gloeobacter violaceus PCC 7421, a cyanobacterium that lacks thylakoids.</title>
        <authorList>
            <person name="Nakamura Y."/>
            <person name="Kaneko T."/>
            <person name="Sato S."/>
            <person name="Mimuro M."/>
            <person name="Miyashita H."/>
            <person name="Tsuchiya T."/>
            <person name="Sasamoto S."/>
            <person name="Watanabe A."/>
            <person name="Kawashima K."/>
            <person name="Kishida Y."/>
            <person name="Kiyokawa C."/>
            <person name="Kohara M."/>
            <person name="Matsumoto M."/>
            <person name="Matsuno A."/>
            <person name="Nakazaki N."/>
            <person name="Shimpo S."/>
            <person name="Takeuchi C."/>
            <person name="Yamada M."/>
            <person name="Tabata S."/>
        </authorList>
    </citation>
    <scope>NUCLEOTIDE SEQUENCE [LARGE SCALE GENOMIC DNA]</scope>
    <source>
        <strain evidence="3">ATCC 29082 / PCC 7421</strain>
    </source>
</reference>
<dbReference type="AlphaFoldDB" id="Q7NIQ0"/>